<sequence>MPTFAIRYAPHAFRLMNGVFCVYKPSDIGMKKLQPLIREKLVNELNEMDVRPPKERVVIEGSFKDEKFSAKLVPSYSDLPAVVGPRYLPKDLTIFFSNYCSWRFSGVLVGGIGTYGCYLASELWNSNFLRVYELKCKLGIATDTCWSDGKVVEKSTLKHISKERMDVILNKIQSAQQSQMFKTLGMNLTSQEAYEIASRGMIRPSSRKTNPILYGLRCIHFDAPNFTLEIQTINENEEYLVTLVNDIGLKMKSNACVINVRCTRYGNFTIDNALLEKHWTVENIINNIQMCKPLVSEDKLLPSINIKSAEYHQQSFLEMLQKRKKIGIVSEKTDEI</sequence>
<comment type="caution">
    <text evidence="3">The sequence shown here is derived from an EMBL/GenBank/DDBJ whole genome shotgun (WGS) entry which is preliminary data.</text>
</comment>
<keyword evidence="4" id="KW-1185">Reference proteome</keyword>
<dbReference type="SUPFAM" id="SSF55120">
    <property type="entry name" value="Pseudouridine synthase"/>
    <property type="match status" value="1"/>
</dbReference>
<comment type="similarity">
    <text evidence="1">Belongs to the pseudouridine synthase TruB family.</text>
</comment>
<dbReference type="InterPro" id="IPR002501">
    <property type="entry name" value="PsdUridine_synth_N"/>
</dbReference>
<protein>
    <submittedName>
        <fullName evidence="3">Putative tRNA pseudouridine synthase 2-like protein</fullName>
    </submittedName>
</protein>
<dbReference type="Proteomes" id="UP000285301">
    <property type="component" value="Unassembled WGS sequence"/>
</dbReference>
<evidence type="ECO:0000313" key="4">
    <source>
        <dbReference type="Proteomes" id="UP000285301"/>
    </source>
</evidence>
<evidence type="ECO:0000313" key="3">
    <source>
        <dbReference type="EMBL" id="RWS06582.1"/>
    </source>
</evidence>
<dbReference type="Pfam" id="PF01509">
    <property type="entry name" value="TruB_N"/>
    <property type="match status" value="1"/>
</dbReference>
<dbReference type="Gene3D" id="3.30.2350.10">
    <property type="entry name" value="Pseudouridine synthase"/>
    <property type="match status" value="1"/>
</dbReference>
<dbReference type="STRING" id="1965070.A0A3S3QB49"/>
<dbReference type="GO" id="GO:0003723">
    <property type="term" value="F:RNA binding"/>
    <property type="evidence" value="ECO:0007669"/>
    <property type="project" value="InterPro"/>
</dbReference>
<dbReference type="PANTHER" id="PTHR13195:SF0">
    <property type="entry name" value="PSEUDOURIDYLATE SYNTHASE TRUB2, MITOCHONDRIAL"/>
    <property type="match status" value="1"/>
</dbReference>
<feature type="domain" description="Pseudouridine synthase II N-terminal" evidence="2">
    <location>
        <begin position="105"/>
        <end position="232"/>
    </location>
</feature>
<evidence type="ECO:0000256" key="1">
    <source>
        <dbReference type="ARBA" id="ARBA00008999"/>
    </source>
</evidence>
<dbReference type="InterPro" id="IPR020103">
    <property type="entry name" value="PsdUridine_synth_cat_dom_sf"/>
</dbReference>
<organism evidence="3 4">
    <name type="scientific">Dinothrombium tinctorium</name>
    <dbReference type="NCBI Taxonomy" id="1965070"/>
    <lineage>
        <taxon>Eukaryota</taxon>
        <taxon>Metazoa</taxon>
        <taxon>Ecdysozoa</taxon>
        <taxon>Arthropoda</taxon>
        <taxon>Chelicerata</taxon>
        <taxon>Arachnida</taxon>
        <taxon>Acari</taxon>
        <taxon>Acariformes</taxon>
        <taxon>Trombidiformes</taxon>
        <taxon>Prostigmata</taxon>
        <taxon>Anystina</taxon>
        <taxon>Parasitengona</taxon>
        <taxon>Trombidioidea</taxon>
        <taxon>Trombidiidae</taxon>
        <taxon>Dinothrombium</taxon>
    </lineage>
</organism>
<gene>
    <name evidence="3" type="ORF">B4U79_11556</name>
</gene>
<dbReference type="GO" id="GO:0009982">
    <property type="term" value="F:pseudouridine synthase activity"/>
    <property type="evidence" value="ECO:0007669"/>
    <property type="project" value="InterPro"/>
</dbReference>
<dbReference type="InterPro" id="IPR039048">
    <property type="entry name" value="Trub2"/>
</dbReference>
<dbReference type="PANTHER" id="PTHR13195">
    <property type="entry name" value="PSEUDOURIDINE SYNTHASE-RELATED"/>
    <property type="match status" value="1"/>
</dbReference>
<accession>A0A3S3QB49</accession>
<dbReference type="OrthoDB" id="9995526at2759"/>
<evidence type="ECO:0000259" key="2">
    <source>
        <dbReference type="Pfam" id="PF01509"/>
    </source>
</evidence>
<dbReference type="GO" id="GO:0001522">
    <property type="term" value="P:pseudouridine synthesis"/>
    <property type="evidence" value="ECO:0007669"/>
    <property type="project" value="InterPro"/>
</dbReference>
<proteinExistence type="inferred from homology"/>
<name>A0A3S3QB49_9ACAR</name>
<reference evidence="3 4" key="1">
    <citation type="journal article" date="2018" name="Gigascience">
        <title>Genomes of trombidid mites reveal novel predicted allergens and laterally-transferred genes associated with secondary metabolism.</title>
        <authorList>
            <person name="Dong X."/>
            <person name="Chaisiri K."/>
            <person name="Xia D."/>
            <person name="Armstrong S.D."/>
            <person name="Fang Y."/>
            <person name="Donnelly M.J."/>
            <person name="Kadowaki T."/>
            <person name="McGarry J.W."/>
            <person name="Darby A.C."/>
            <person name="Makepeace B.L."/>
        </authorList>
    </citation>
    <scope>NUCLEOTIDE SEQUENCE [LARGE SCALE GENOMIC DNA]</scope>
    <source>
        <strain evidence="3">UoL-WK</strain>
    </source>
</reference>
<dbReference type="GO" id="GO:0006396">
    <property type="term" value="P:RNA processing"/>
    <property type="evidence" value="ECO:0007669"/>
    <property type="project" value="InterPro"/>
</dbReference>
<dbReference type="EMBL" id="NCKU01004011">
    <property type="protein sequence ID" value="RWS06582.1"/>
    <property type="molecule type" value="Genomic_DNA"/>
</dbReference>
<dbReference type="AlphaFoldDB" id="A0A3S3QB49"/>